<protein>
    <recommendedName>
        <fullName evidence="3">Transposase</fullName>
    </recommendedName>
</protein>
<comment type="caution">
    <text evidence="1">The sequence shown here is derived from an EMBL/GenBank/DDBJ whole genome shotgun (WGS) entry which is preliminary data.</text>
</comment>
<dbReference type="Proteomes" id="UP000654452">
    <property type="component" value="Unassembled WGS sequence"/>
</dbReference>
<proteinExistence type="predicted"/>
<name>A0ABS1I8X8_9PROT</name>
<keyword evidence="2" id="KW-1185">Reference proteome</keyword>
<sequence>MLFYNALRHGMDYVDPGAAYYEERYRHRVLTSLQRRAKSLGYVLQEAGAESVGVF</sequence>
<reference evidence="1 2" key="1">
    <citation type="submission" date="2021-01" db="EMBL/GenBank/DDBJ databases">
        <title>Azospirillum sp. YIM DDC1 draft genome.</title>
        <authorList>
            <person name="Wang Y.-X."/>
        </authorList>
    </citation>
    <scope>NUCLEOTIDE SEQUENCE [LARGE SCALE GENOMIC DNA]</scope>
    <source>
        <strain evidence="1 2">YIM DDC1</strain>
    </source>
</reference>
<evidence type="ECO:0008006" key="3">
    <source>
        <dbReference type="Google" id="ProtNLM"/>
    </source>
</evidence>
<evidence type="ECO:0000313" key="1">
    <source>
        <dbReference type="EMBL" id="MBK4723500.1"/>
    </source>
</evidence>
<dbReference type="EMBL" id="JAEPIV010000063">
    <property type="protein sequence ID" value="MBK4723500.1"/>
    <property type="molecule type" value="Genomic_DNA"/>
</dbReference>
<gene>
    <name evidence="1" type="ORF">JJL56_32155</name>
</gene>
<dbReference type="RefSeq" id="WP_200487838.1">
    <property type="nucleotide sequence ID" value="NZ_JAEPIV010000063.1"/>
</dbReference>
<accession>A0ABS1I8X8</accession>
<evidence type="ECO:0000313" key="2">
    <source>
        <dbReference type="Proteomes" id="UP000654452"/>
    </source>
</evidence>
<organism evidence="1 2">
    <name type="scientific">Azospirillum aestuarii</name>
    <dbReference type="NCBI Taxonomy" id="2802052"/>
    <lineage>
        <taxon>Bacteria</taxon>
        <taxon>Pseudomonadati</taxon>
        <taxon>Pseudomonadota</taxon>
        <taxon>Alphaproteobacteria</taxon>
        <taxon>Rhodospirillales</taxon>
        <taxon>Azospirillaceae</taxon>
        <taxon>Azospirillum</taxon>
    </lineage>
</organism>